<feature type="region of interest" description="Disordered" evidence="1">
    <location>
        <begin position="1"/>
        <end position="27"/>
    </location>
</feature>
<keyword evidence="3" id="KW-1185">Reference proteome</keyword>
<sequence>MEKNSNRASSCTSLAQAVDPRSSERGEVPRFSYNYSETHQALTSSHLSETLSLERDASSLKTKALLLSESSSRNQGKAMLFSPRRDKLAWAKILVLATVQTRIK</sequence>
<evidence type="ECO:0000313" key="2">
    <source>
        <dbReference type="EMBL" id="QCE04167.1"/>
    </source>
</evidence>
<protein>
    <submittedName>
        <fullName evidence="2">Uncharacterized protein</fullName>
    </submittedName>
</protein>
<feature type="compositionally biased region" description="Polar residues" evidence="1">
    <location>
        <begin position="1"/>
        <end position="15"/>
    </location>
</feature>
<name>A0A4D6MW90_VIGUN</name>
<dbReference type="Proteomes" id="UP000501690">
    <property type="component" value="Linkage Group LG8"/>
</dbReference>
<organism evidence="2 3">
    <name type="scientific">Vigna unguiculata</name>
    <name type="common">Cowpea</name>
    <dbReference type="NCBI Taxonomy" id="3917"/>
    <lineage>
        <taxon>Eukaryota</taxon>
        <taxon>Viridiplantae</taxon>
        <taxon>Streptophyta</taxon>
        <taxon>Embryophyta</taxon>
        <taxon>Tracheophyta</taxon>
        <taxon>Spermatophyta</taxon>
        <taxon>Magnoliopsida</taxon>
        <taxon>eudicotyledons</taxon>
        <taxon>Gunneridae</taxon>
        <taxon>Pentapetalae</taxon>
        <taxon>rosids</taxon>
        <taxon>fabids</taxon>
        <taxon>Fabales</taxon>
        <taxon>Fabaceae</taxon>
        <taxon>Papilionoideae</taxon>
        <taxon>50 kb inversion clade</taxon>
        <taxon>NPAAA clade</taxon>
        <taxon>indigoferoid/millettioid clade</taxon>
        <taxon>Phaseoleae</taxon>
        <taxon>Vigna</taxon>
    </lineage>
</organism>
<evidence type="ECO:0000313" key="3">
    <source>
        <dbReference type="Proteomes" id="UP000501690"/>
    </source>
</evidence>
<accession>A0A4D6MW90</accession>
<reference evidence="2 3" key="1">
    <citation type="submission" date="2019-04" db="EMBL/GenBank/DDBJ databases">
        <title>An improved genome assembly and genetic linkage map for asparagus bean, Vigna unguiculata ssp. sesquipedialis.</title>
        <authorList>
            <person name="Xia Q."/>
            <person name="Zhang R."/>
            <person name="Dong Y."/>
        </authorList>
    </citation>
    <scope>NUCLEOTIDE SEQUENCE [LARGE SCALE GENOMIC DNA]</scope>
    <source>
        <tissue evidence="2">Leaf</tissue>
    </source>
</reference>
<dbReference type="AlphaFoldDB" id="A0A4D6MW90"/>
<dbReference type="EMBL" id="CP039352">
    <property type="protein sequence ID" value="QCE04167.1"/>
    <property type="molecule type" value="Genomic_DNA"/>
</dbReference>
<gene>
    <name evidence="2" type="ORF">DEO72_LG8g2200</name>
</gene>
<evidence type="ECO:0000256" key="1">
    <source>
        <dbReference type="SAM" id="MobiDB-lite"/>
    </source>
</evidence>
<proteinExistence type="predicted"/>